<keyword evidence="4 5" id="KW-0173">Coenzyme A biosynthesis</keyword>
<dbReference type="PANTHER" id="PTHR10695">
    <property type="entry name" value="DEPHOSPHO-COA KINASE-RELATED"/>
    <property type="match status" value="1"/>
</dbReference>
<comment type="pathway">
    <text evidence="5">Cofactor biosynthesis; coenzyme A biosynthesis; CoA from (R)-pantothenate: step 5/5.</text>
</comment>
<sequence>MRIRLGITGGIGSGKSFFSKALRERGIPVFDSDSEAKKLMLTDNDIITSLKALLGDDVYINGEINKPLLASYIFASGDNASRVNSIVHPCVKKAFLRWADECFSAGHHIAAIESAILFESGFDDIVDRVVMVHAPLETRIARVMERDKTTRDKVIGRINSQMDDREKLSKSDFIIENDGTASIDSQIDKLISDLHLIKDVQYLV</sequence>
<dbReference type="GO" id="GO:0005737">
    <property type="term" value="C:cytoplasm"/>
    <property type="evidence" value="ECO:0007669"/>
    <property type="project" value="UniProtKB-SubCell"/>
</dbReference>
<keyword evidence="2 5" id="KW-0547">Nucleotide-binding</keyword>
<gene>
    <name evidence="5 7" type="primary">coaE</name>
    <name evidence="7" type="ORF">H9777_08115</name>
</gene>
<evidence type="ECO:0000256" key="3">
    <source>
        <dbReference type="ARBA" id="ARBA00022840"/>
    </source>
</evidence>
<dbReference type="SUPFAM" id="SSF52540">
    <property type="entry name" value="P-loop containing nucleoside triphosphate hydrolases"/>
    <property type="match status" value="1"/>
</dbReference>
<evidence type="ECO:0000313" key="7">
    <source>
        <dbReference type="EMBL" id="MBU3838258.1"/>
    </source>
</evidence>
<dbReference type="Gene3D" id="3.40.50.300">
    <property type="entry name" value="P-loop containing nucleotide triphosphate hydrolases"/>
    <property type="match status" value="1"/>
</dbReference>
<keyword evidence="3 5" id="KW-0067">ATP-binding</keyword>
<accession>A0A948WZB1</accession>
<reference evidence="7" key="2">
    <citation type="submission" date="2021-04" db="EMBL/GenBank/DDBJ databases">
        <authorList>
            <person name="Gilroy R."/>
        </authorList>
    </citation>
    <scope>NUCLEOTIDE SEQUENCE</scope>
    <source>
        <strain evidence="7">G4-2901</strain>
    </source>
</reference>
<dbReference type="InterPro" id="IPR027417">
    <property type="entry name" value="P-loop_NTPase"/>
</dbReference>
<comment type="similarity">
    <text evidence="1 5">Belongs to the CoaE family.</text>
</comment>
<comment type="catalytic activity">
    <reaction evidence="5">
        <text>3'-dephospho-CoA + ATP = ADP + CoA + H(+)</text>
        <dbReference type="Rhea" id="RHEA:18245"/>
        <dbReference type="ChEBI" id="CHEBI:15378"/>
        <dbReference type="ChEBI" id="CHEBI:30616"/>
        <dbReference type="ChEBI" id="CHEBI:57287"/>
        <dbReference type="ChEBI" id="CHEBI:57328"/>
        <dbReference type="ChEBI" id="CHEBI:456216"/>
        <dbReference type="EC" id="2.7.1.24"/>
    </reaction>
</comment>
<comment type="function">
    <text evidence="5">Catalyzes the phosphorylation of the 3'-hydroxyl group of dephosphocoenzyme A to form coenzyme A.</text>
</comment>
<comment type="subcellular location">
    <subcellularLocation>
        <location evidence="5">Cytoplasm</location>
    </subcellularLocation>
</comment>
<dbReference type="PANTHER" id="PTHR10695:SF46">
    <property type="entry name" value="BIFUNCTIONAL COENZYME A SYNTHASE-RELATED"/>
    <property type="match status" value="1"/>
</dbReference>
<dbReference type="Pfam" id="PF01121">
    <property type="entry name" value="CoaE"/>
    <property type="match status" value="1"/>
</dbReference>
<evidence type="ECO:0000256" key="1">
    <source>
        <dbReference type="ARBA" id="ARBA00009018"/>
    </source>
</evidence>
<dbReference type="InterPro" id="IPR001977">
    <property type="entry name" value="Depp_CoAkinase"/>
</dbReference>
<evidence type="ECO:0000256" key="2">
    <source>
        <dbReference type="ARBA" id="ARBA00022741"/>
    </source>
</evidence>
<keyword evidence="5" id="KW-0963">Cytoplasm</keyword>
<dbReference type="GO" id="GO:0005524">
    <property type="term" value="F:ATP binding"/>
    <property type="evidence" value="ECO:0007669"/>
    <property type="project" value="UniProtKB-UniRule"/>
</dbReference>
<dbReference type="HAMAP" id="MF_00376">
    <property type="entry name" value="Dephospho_CoA_kinase"/>
    <property type="match status" value="1"/>
</dbReference>
<dbReference type="AlphaFoldDB" id="A0A948WZB1"/>
<protein>
    <recommendedName>
        <fullName evidence="5 6">Dephospho-CoA kinase</fullName>
        <ecNumber evidence="5 6">2.7.1.24</ecNumber>
    </recommendedName>
    <alternativeName>
        <fullName evidence="5">Dephosphocoenzyme A kinase</fullName>
    </alternativeName>
</protein>
<comment type="caution">
    <text evidence="7">The sequence shown here is derived from an EMBL/GenBank/DDBJ whole genome shotgun (WGS) entry which is preliminary data.</text>
</comment>
<evidence type="ECO:0000313" key="8">
    <source>
        <dbReference type="Proteomes" id="UP000783796"/>
    </source>
</evidence>
<dbReference type="Proteomes" id="UP000783796">
    <property type="component" value="Unassembled WGS sequence"/>
</dbReference>
<dbReference type="CDD" id="cd02022">
    <property type="entry name" value="DPCK"/>
    <property type="match status" value="1"/>
</dbReference>
<dbReference type="NCBIfam" id="TIGR00152">
    <property type="entry name" value="dephospho-CoA kinase"/>
    <property type="match status" value="1"/>
</dbReference>
<evidence type="ECO:0000256" key="6">
    <source>
        <dbReference type="NCBIfam" id="TIGR00152"/>
    </source>
</evidence>
<dbReference type="GO" id="GO:0004140">
    <property type="term" value="F:dephospho-CoA kinase activity"/>
    <property type="evidence" value="ECO:0007669"/>
    <property type="project" value="UniProtKB-UniRule"/>
</dbReference>
<evidence type="ECO:0000256" key="5">
    <source>
        <dbReference type="HAMAP-Rule" id="MF_00376"/>
    </source>
</evidence>
<dbReference type="GO" id="GO:0015937">
    <property type="term" value="P:coenzyme A biosynthetic process"/>
    <property type="evidence" value="ECO:0007669"/>
    <property type="project" value="UniProtKB-UniRule"/>
</dbReference>
<dbReference type="PROSITE" id="PS51219">
    <property type="entry name" value="DPCK"/>
    <property type="match status" value="1"/>
</dbReference>
<feature type="binding site" evidence="5">
    <location>
        <begin position="12"/>
        <end position="17"/>
    </location>
    <ligand>
        <name>ATP</name>
        <dbReference type="ChEBI" id="CHEBI:30616"/>
    </ligand>
</feature>
<keyword evidence="5 7" id="KW-0808">Transferase</keyword>
<evidence type="ECO:0000256" key="4">
    <source>
        <dbReference type="ARBA" id="ARBA00022993"/>
    </source>
</evidence>
<name>A0A948WZB1_9BACT</name>
<proteinExistence type="inferred from homology"/>
<keyword evidence="5 7" id="KW-0418">Kinase</keyword>
<dbReference type="EMBL" id="JAHLFW010000070">
    <property type="protein sequence ID" value="MBU3838258.1"/>
    <property type="molecule type" value="Genomic_DNA"/>
</dbReference>
<organism evidence="7 8">
    <name type="scientific">Candidatus Phocaeicola faecigallinarum</name>
    <dbReference type="NCBI Taxonomy" id="2838732"/>
    <lineage>
        <taxon>Bacteria</taxon>
        <taxon>Pseudomonadati</taxon>
        <taxon>Bacteroidota</taxon>
        <taxon>Bacteroidia</taxon>
        <taxon>Bacteroidales</taxon>
        <taxon>Bacteroidaceae</taxon>
        <taxon>Phocaeicola</taxon>
    </lineage>
</organism>
<dbReference type="EC" id="2.7.1.24" evidence="5 6"/>
<reference evidence="7" key="1">
    <citation type="journal article" date="2021" name="PeerJ">
        <title>Extensive microbial diversity within the chicken gut microbiome revealed by metagenomics and culture.</title>
        <authorList>
            <person name="Gilroy R."/>
            <person name="Ravi A."/>
            <person name="Getino M."/>
            <person name="Pursley I."/>
            <person name="Horton D.L."/>
            <person name="Alikhan N.F."/>
            <person name="Baker D."/>
            <person name="Gharbi K."/>
            <person name="Hall N."/>
            <person name="Watson M."/>
            <person name="Adriaenssens E.M."/>
            <person name="Foster-Nyarko E."/>
            <person name="Jarju S."/>
            <person name="Secka A."/>
            <person name="Antonio M."/>
            <person name="Oren A."/>
            <person name="Chaudhuri R.R."/>
            <person name="La Ragione R."/>
            <person name="Hildebrand F."/>
            <person name="Pallen M.J."/>
        </authorList>
    </citation>
    <scope>NUCLEOTIDE SEQUENCE</scope>
    <source>
        <strain evidence="7">G4-2901</strain>
    </source>
</reference>